<protein>
    <submittedName>
        <fullName evidence="2">Uncharacterized protein</fullName>
    </submittedName>
</protein>
<proteinExistence type="predicted"/>
<accession>A0A2I6UFR9</accession>
<dbReference type="Proteomes" id="UP000240294">
    <property type="component" value="Genome"/>
</dbReference>
<evidence type="ECO:0000313" key="3">
    <source>
        <dbReference type="Proteomes" id="UP000240294"/>
    </source>
</evidence>
<keyword evidence="1" id="KW-0812">Transmembrane</keyword>
<keyword evidence="1" id="KW-1133">Transmembrane helix</keyword>
<keyword evidence="3" id="KW-1185">Reference proteome</keyword>
<organism evidence="2 3">
    <name type="scientific">Klebsiella phage vB_Kpn_F48</name>
    <dbReference type="NCBI Taxonomy" id="2070028"/>
    <lineage>
        <taxon>Viruses</taxon>
        <taxon>Duplodnaviria</taxon>
        <taxon>Heunggongvirae</taxon>
        <taxon>Uroviricota</taxon>
        <taxon>Caudoviricetes</taxon>
        <taxon>Marfavirus</taxon>
        <taxon>Marfavirus F48</taxon>
    </lineage>
</organism>
<dbReference type="EMBL" id="MG746602">
    <property type="protein sequence ID" value="AUO78820.1"/>
    <property type="molecule type" value="Genomic_DNA"/>
</dbReference>
<evidence type="ECO:0000313" key="2">
    <source>
        <dbReference type="EMBL" id="AUO78820.1"/>
    </source>
</evidence>
<gene>
    <name evidence="2" type="ORF">vBKpnF48_195</name>
</gene>
<sequence>MNLNEFDSVVNINPPMPEPVDATEEFAFMLKAAGINVIVIGAPSFSVQTIKRNERFKVDIASFRAQDLAHLVSEIVKFKPDVVYLREVKDFTEIDGKPAFTVRFNFIKVEV</sequence>
<reference evidence="3" key="1">
    <citation type="submission" date="2018-01" db="EMBL/GenBank/DDBJ databases">
        <title>Direct submission.</title>
        <authorList>
            <person name="Ciacci N."/>
        </authorList>
    </citation>
    <scope>NUCLEOTIDE SEQUENCE [LARGE SCALE GENOMIC DNA]</scope>
</reference>
<name>A0A2I6UFR9_9CAUD</name>
<evidence type="ECO:0000256" key="1">
    <source>
        <dbReference type="SAM" id="Phobius"/>
    </source>
</evidence>
<keyword evidence="1" id="KW-0472">Membrane</keyword>
<feature type="transmembrane region" description="Helical" evidence="1">
    <location>
        <begin position="26"/>
        <end position="47"/>
    </location>
</feature>